<evidence type="ECO:0000259" key="9">
    <source>
        <dbReference type="Pfam" id="PF13393"/>
    </source>
</evidence>
<dbReference type="GO" id="GO:0005737">
    <property type="term" value="C:cytoplasm"/>
    <property type="evidence" value="ECO:0007669"/>
    <property type="project" value="UniProtKB-SubCell"/>
</dbReference>
<proteinExistence type="inferred from homology"/>
<keyword evidence="7" id="KW-0028">Amino-acid biosynthesis</keyword>
<evidence type="ECO:0000256" key="5">
    <source>
        <dbReference type="ARBA" id="ARBA00022490"/>
    </source>
</evidence>
<dbReference type="SUPFAM" id="SSF55681">
    <property type="entry name" value="Class II aaRS and biotin synthetases"/>
    <property type="match status" value="1"/>
</dbReference>
<dbReference type="InterPro" id="IPR045864">
    <property type="entry name" value="aa-tRNA-synth_II/BPL/LPL"/>
</dbReference>
<dbReference type="Proteomes" id="UP000253940">
    <property type="component" value="Chromosome"/>
</dbReference>
<sequence length="399" mass="43411">MPVAETWLLPDGVADILPTQAHTIESLRRRLLDTFAVRGYALVYTPFIEYVESLLTTNNVGGGNNHDLDLVTFKLIDQLTGRLMGVRADITPQVARIDAHVHPIEGVARYCYAATVLHTRPQELSASRTPLQLGAELFGYAGLAADLEMIDLMLTILADAGLTQNLHLDLGHVAVFRALAAIAGFSAEQEQVLSNIYQRKSIPELKEFCQNIAHGNDFLVLGRLGHDLSALAAQLSPEARQNVDVQNALDQLATTLAHVQTHWPQVDVSVDATELRSYHYHTGLVFAVYAPNLAVPLAKGGRYDGVGQAFGRARPATGFSCDLYMLTGYLTQEEQIVVAAPAGREASLQTAIAQARSAGHVVVQALSFGKTTNALEIDHRATHTLVQVDKVWQIVKLES</sequence>
<comment type="function">
    <text evidence="6 7">Required for the first step of histidine biosynthesis. May allow the feedback regulation of ATP phosphoribosyltransferase activity by histidine.</text>
</comment>
<evidence type="ECO:0000256" key="8">
    <source>
        <dbReference type="PIRSR" id="PIRSR001549-1"/>
    </source>
</evidence>
<dbReference type="InterPro" id="IPR004517">
    <property type="entry name" value="HisZ"/>
</dbReference>
<dbReference type="GO" id="GO:0016757">
    <property type="term" value="F:glycosyltransferase activity"/>
    <property type="evidence" value="ECO:0007669"/>
    <property type="project" value="UniProtKB-KW"/>
</dbReference>
<evidence type="ECO:0000256" key="2">
    <source>
        <dbReference type="ARBA" id="ARBA00004667"/>
    </source>
</evidence>
<gene>
    <name evidence="7" type="primary">hisZ</name>
    <name evidence="10" type="ORF">HYN46_05700</name>
</gene>
<evidence type="ECO:0000313" key="10">
    <source>
        <dbReference type="EMBL" id="AXI04570.1"/>
    </source>
</evidence>
<evidence type="ECO:0000256" key="1">
    <source>
        <dbReference type="ARBA" id="ARBA00004496"/>
    </source>
</evidence>
<feature type="binding site" evidence="8">
    <location>
        <begin position="89"/>
        <end position="91"/>
    </location>
    <ligand>
        <name>L-histidine</name>
        <dbReference type="ChEBI" id="CHEBI:57595"/>
    </ligand>
</feature>
<dbReference type="InterPro" id="IPR041715">
    <property type="entry name" value="HisRS-like_core"/>
</dbReference>
<accession>A0A345PBB1</accession>
<name>A0A345PBB1_9GAMM</name>
<dbReference type="NCBIfam" id="NF008935">
    <property type="entry name" value="PRK12292.1-1"/>
    <property type="match status" value="1"/>
</dbReference>
<dbReference type="GO" id="GO:0000105">
    <property type="term" value="P:L-histidine biosynthetic process"/>
    <property type="evidence" value="ECO:0007669"/>
    <property type="project" value="UniProtKB-UniRule"/>
</dbReference>
<comment type="miscellaneous">
    <text evidence="7">This function is generally fulfilled by the C-terminal part of HisG, which is missing in some bacteria such as this one.</text>
</comment>
<keyword evidence="11" id="KW-1185">Reference proteome</keyword>
<dbReference type="NCBIfam" id="NF009086">
    <property type="entry name" value="PRK12421.1"/>
    <property type="match status" value="1"/>
</dbReference>
<dbReference type="Pfam" id="PF13393">
    <property type="entry name" value="tRNA-synt_His"/>
    <property type="match status" value="1"/>
</dbReference>
<comment type="subunit">
    <text evidence="7">Heteromultimer composed of HisG and HisZ subunits.</text>
</comment>
<keyword evidence="7" id="KW-0368">Histidine biosynthesis</keyword>
<protein>
    <recommendedName>
        <fullName evidence="4 7">ATP phosphoribosyltransferase regulatory subunit</fullName>
    </recommendedName>
</protein>
<organism evidence="10 11">
    <name type="scientific">Aquirhabdus parva</name>
    <dbReference type="NCBI Taxonomy" id="2283318"/>
    <lineage>
        <taxon>Bacteria</taxon>
        <taxon>Pseudomonadati</taxon>
        <taxon>Pseudomonadota</taxon>
        <taxon>Gammaproteobacteria</taxon>
        <taxon>Moraxellales</taxon>
        <taxon>Moraxellaceae</taxon>
        <taxon>Aquirhabdus</taxon>
    </lineage>
</organism>
<dbReference type="InterPro" id="IPR004516">
    <property type="entry name" value="HisRS/HisZ"/>
</dbReference>
<dbReference type="UniPathway" id="UPA00031">
    <property type="reaction ID" value="UER00006"/>
</dbReference>
<evidence type="ECO:0000256" key="7">
    <source>
        <dbReference type="HAMAP-Rule" id="MF_00125"/>
    </source>
</evidence>
<keyword evidence="5 7" id="KW-0963">Cytoplasm</keyword>
<reference evidence="10 11" key="1">
    <citation type="submission" date="2018-07" db="EMBL/GenBank/DDBJ databases">
        <title>Genome sequencing of Moraxellaceae gen. HYN0046.</title>
        <authorList>
            <person name="Kim M."/>
            <person name="Yi H."/>
        </authorList>
    </citation>
    <scope>NUCLEOTIDE SEQUENCE [LARGE SCALE GENOMIC DNA]</scope>
    <source>
        <strain evidence="10 11">HYN0046</strain>
    </source>
</reference>
<dbReference type="HAMAP" id="MF_00125">
    <property type="entry name" value="HisZ"/>
    <property type="match status" value="1"/>
</dbReference>
<dbReference type="PANTHER" id="PTHR11476">
    <property type="entry name" value="HISTIDYL-TRNA SYNTHETASE"/>
    <property type="match status" value="1"/>
</dbReference>
<evidence type="ECO:0000256" key="6">
    <source>
        <dbReference type="ARBA" id="ARBA00025246"/>
    </source>
</evidence>
<feature type="binding site" evidence="8">
    <location>
        <position position="276"/>
    </location>
    <ligand>
        <name>L-histidine</name>
        <dbReference type="ChEBI" id="CHEBI:57595"/>
    </ligand>
</feature>
<dbReference type="EMBL" id="CP031222">
    <property type="protein sequence ID" value="AXI04570.1"/>
    <property type="molecule type" value="Genomic_DNA"/>
</dbReference>
<comment type="pathway">
    <text evidence="2 7">Amino-acid biosynthesis; L-histidine biosynthesis; L-histidine from 5-phospho-alpha-D-ribose 1-diphosphate: step 1/9.</text>
</comment>
<dbReference type="AlphaFoldDB" id="A0A345PBB1"/>
<evidence type="ECO:0000256" key="4">
    <source>
        <dbReference type="ARBA" id="ARBA00020397"/>
    </source>
</evidence>
<dbReference type="PANTHER" id="PTHR11476:SF7">
    <property type="entry name" value="HISTIDINE--TRNA LIGASE"/>
    <property type="match status" value="1"/>
</dbReference>
<comment type="similarity">
    <text evidence="3 7">Belongs to the class-II aminoacyl-tRNA synthetase family. HisZ subfamily.</text>
</comment>
<keyword evidence="10" id="KW-0328">Glycosyltransferase</keyword>
<evidence type="ECO:0000313" key="11">
    <source>
        <dbReference type="Proteomes" id="UP000253940"/>
    </source>
</evidence>
<feature type="domain" description="Class II Histidinyl-tRNA synthetase (HisRS)-like catalytic core" evidence="9">
    <location>
        <begin position="12"/>
        <end position="324"/>
    </location>
</feature>
<dbReference type="Gene3D" id="3.30.930.10">
    <property type="entry name" value="Bira Bifunctional Protein, Domain 2"/>
    <property type="match status" value="1"/>
</dbReference>
<feature type="binding site" evidence="8">
    <location>
        <position position="136"/>
    </location>
    <ligand>
        <name>L-histidine</name>
        <dbReference type="ChEBI" id="CHEBI:57595"/>
    </ligand>
</feature>
<dbReference type="RefSeq" id="WP_114900634.1">
    <property type="nucleotide sequence ID" value="NZ_CP031222.1"/>
</dbReference>
<dbReference type="PIRSF" id="PIRSF001549">
    <property type="entry name" value="His-tRNA_synth"/>
    <property type="match status" value="1"/>
</dbReference>
<comment type="subcellular location">
    <subcellularLocation>
        <location evidence="1 7">Cytoplasm</location>
    </subcellularLocation>
</comment>
<feature type="binding site" evidence="8">
    <location>
        <position position="132"/>
    </location>
    <ligand>
        <name>L-histidine</name>
        <dbReference type="ChEBI" id="CHEBI:57595"/>
    </ligand>
</feature>
<keyword evidence="10" id="KW-0808">Transferase</keyword>
<evidence type="ECO:0000256" key="3">
    <source>
        <dbReference type="ARBA" id="ARBA00005539"/>
    </source>
</evidence>
<dbReference type="OrthoDB" id="9769617at2"/>
<dbReference type="KEGG" id="mbah:HYN46_05700"/>